<evidence type="ECO:0000313" key="2">
    <source>
        <dbReference type="Proteomes" id="UP001497382"/>
    </source>
</evidence>
<dbReference type="GO" id="GO:0005761">
    <property type="term" value="C:mitochondrial ribosome"/>
    <property type="evidence" value="ECO:0007669"/>
    <property type="project" value="InterPro"/>
</dbReference>
<dbReference type="InterPro" id="IPR033620">
    <property type="entry name" value="Ribosomal_mS37_met"/>
</dbReference>
<proteinExistence type="predicted"/>
<dbReference type="GO" id="GO:0005654">
    <property type="term" value="C:nucleoplasm"/>
    <property type="evidence" value="ECO:0007669"/>
    <property type="project" value="TreeGrafter"/>
</dbReference>
<organism evidence="1 2">
    <name type="scientific">Larinioides sclopetarius</name>
    <dbReference type="NCBI Taxonomy" id="280406"/>
    <lineage>
        <taxon>Eukaryota</taxon>
        <taxon>Metazoa</taxon>
        <taxon>Ecdysozoa</taxon>
        <taxon>Arthropoda</taxon>
        <taxon>Chelicerata</taxon>
        <taxon>Arachnida</taxon>
        <taxon>Araneae</taxon>
        <taxon>Araneomorphae</taxon>
        <taxon>Entelegynae</taxon>
        <taxon>Araneoidea</taxon>
        <taxon>Araneidae</taxon>
        <taxon>Larinioides</taxon>
    </lineage>
</organism>
<keyword evidence="2" id="KW-1185">Reference proteome</keyword>
<dbReference type="InterPro" id="IPR009069">
    <property type="entry name" value="Cys_alpha_HP_mot_SF"/>
</dbReference>
<reference evidence="1 2" key="1">
    <citation type="submission" date="2024-04" db="EMBL/GenBank/DDBJ databases">
        <authorList>
            <person name="Rising A."/>
            <person name="Reimegard J."/>
            <person name="Sonavane S."/>
            <person name="Akerstrom W."/>
            <person name="Nylinder S."/>
            <person name="Hedman E."/>
            <person name="Kallberg Y."/>
        </authorList>
    </citation>
    <scope>NUCLEOTIDE SEQUENCE [LARGE SCALE GENOMIC DNA]</scope>
</reference>
<dbReference type="GO" id="GO:0032543">
    <property type="term" value="P:mitochondrial translation"/>
    <property type="evidence" value="ECO:0007669"/>
    <property type="project" value="InterPro"/>
</dbReference>
<evidence type="ECO:0000313" key="1">
    <source>
        <dbReference type="EMBL" id="CAL1268072.1"/>
    </source>
</evidence>
<sequence>MKFFSLLRINKMSLPRWYQIPKNGRRPQTEKKVIFKEEWPMVLDNHVSTRKGREKDVPCLKETLAFITCLKDNNNSHELCKGQADTVQRCYHNHMKYKEEMKHKKKTAGDFMPEISAKNMDPIQLNKFLSHFPHKLKKH</sequence>
<comment type="caution">
    <text evidence="1">The sequence shown here is derived from an EMBL/GenBank/DDBJ whole genome shotgun (WGS) entry which is preliminary data.</text>
</comment>
<dbReference type="AlphaFoldDB" id="A0AAV1ZCQ0"/>
<dbReference type="PANTHER" id="PTHR31278:SF2">
    <property type="entry name" value="SMALL RIBOSOMAL SUBUNIT PROTEIN MS37"/>
    <property type="match status" value="1"/>
</dbReference>
<dbReference type="EMBL" id="CAXIEN010000031">
    <property type="protein sequence ID" value="CAL1268072.1"/>
    <property type="molecule type" value="Genomic_DNA"/>
</dbReference>
<dbReference type="PANTHER" id="PTHR31278">
    <property type="entry name" value="CHCHD1"/>
    <property type="match status" value="1"/>
</dbReference>
<gene>
    <name evidence="1" type="ORF">LARSCL_LOCUS3979</name>
</gene>
<accession>A0AAV1ZCQ0</accession>
<protein>
    <recommendedName>
        <fullName evidence="3">CHCH domain-containing protein</fullName>
    </recommendedName>
</protein>
<name>A0AAV1ZCQ0_9ARAC</name>
<evidence type="ECO:0008006" key="3">
    <source>
        <dbReference type="Google" id="ProtNLM"/>
    </source>
</evidence>
<dbReference type="GO" id="GO:0003723">
    <property type="term" value="F:RNA binding"/>
    <property type="evidence" value="ECO:0007669"/>
    <property type="project" value="TreeGrafter"/>
</dbReference>
<dbReference type="Proteomes" id="UP001497382">
    <property type="component" value="Unassembled WGS sequence"/>
</dbReference>
<dbReference type="SUPFAM" id="SSF47072">
    <property type="entry name" value="Cysteine alpha-hairpin motif"/>
    <property type="match status" value="1"/>
</dbReference>